<dbReference type="KEGG" id="mya:MORIYA_1710"/>
<keyword evidence="2" id="KW-1185">Reference proteome</keyword>
<accession>A0A330LQQ8</accession>
<evidence type="ECO:0000313" key="1">
    <source>
        <dbReference type="EMBL" id="SQD78188.1"/>
    </source>
</evidence>
<dbReference type="EMBL" id="LS483250">
    <property type="protein sequence ID" value="SQD78188.1"/>
    <property type="molecule type" value="Genomic_DNA"/>
</dbReference>
<reference evidence="2" key="1">
    <citation type="submission" date="2018-05" db="EMBL/GenBank/DDBJ databases">
        <authorList>
            <person name="Cea G.-C."/>
            <person name="William W."/>
        </authorList>
    </citation>
    <scope>NUCLEOTIDE SEQUENCE [LARGE SCALE GENOMIC DNA]</scope>
    <source>
        <strain evidence="2">DB21MT 5</strain>
    </source>
</reference>
<dbReference type="Proteomes" id="UP000250163">
    <property type="component" value="Chromosome MORIYA"/>
</dbReference>
<name>A0A330LQQ8_9GAMM</name>
<protein>
    <submittedName>
        <fullName evidence="1">Uncharacterized protein</fullName>
    </submittedName>
</protein>
<proteinExistence type="predicted"/>
<evidence type="ECO:0000313" key="2">
    <source>
        <dbReference type="Proteomes" id="UP000250163"/>
    </source>
</evidence>
<gene>
    <name evidence="1" type="ORF">MORIYA_1710</name>
</gene>
<sequence length="42" mass="5103">MAKLNHEQQQLSLKNHNLLLQLQDLHVKYDHIINNYTFNPKF</sequence>
<organism evidence="1 2">
    <name type="scientific">Moritella yayanosii</name>
    <dbReference type="NCBI Taxonomy" id="69539"/>
    <lineage>
        <taxon>Bacteria</taxon>
        <taxon>Pseudomonadati</taxon>
        <taxon>Pseudomonadota</taxon>
        <taxon>Gammaproteobacteria</taxon>
        <taxon>Alteromonadales</taxon>
        <taxon>Moritellaceae</taxon>
        <taxon>Moritella</taxon>
    </lineage>
</organism>
<dbReference type="AlphaFoldDB" id="A0A330LQQ8"/>